<evidence type="ECO:0000313" key="2">
    <source>
        <dbReference type="EMBL" id="MFN0293798.1"/>
    </source>
</evidence>
<name>A0ABW9JN44_9SPHI</name>
<evidence type="ECO:0000259" key="1">
    <source>
        <dbReference type="Pfam" id="PF22548"/>
    </source>
</evidence>
<reference evidence="2 3" key="1">
    <citation type="submission" date="2024-12" db="EMBL/GenBank/DDBJ databases">
        <authorList>
            <person name="Hu S."/>
        </authorList>
    </citation>
    <scope>NUCLEOTIDE SEQUENCE [LARGE SCALE GENOMIC DNA]</scope>
    <source>
        <strain evidence="2 3">P-25</strain>
    </source>
</reference>
<organism evidence="2 3">
    <name type="scientific">Pedobacter helvus</name>
    <dbReference type="NCBI Taxonomy" id="2563444"/>
    <lineage>
        <taxon>Bacteria</taxon>
        <taxon>Pseudomonadati</taxon>
        <taxon>Bacteroidota</taxon>
        <taxon>Sphingobacteriia</taxon>
        <taxon>Sphingobacteriales</taxon>
        <taxon>Sphingobacteriaceae</taxon>
        <taxon>Pedobacter</taxon>
    </lineage>
</organism>
<dbReference type="RefSeq" id="WP_212751570.1">
    <property type="nucleotide sequence ID" value="NZ_SRMP02000052.1"/>
</dbReference>
<sequence length="351" mass="40331">MDQITLFRSLFKGRDDVFAIRWKKENKSGYSPAYSYDPYYYKRHRMAGGTFQNYTDKSHLPLSDGEIIKHLDGQQHIGVYPLLTDNTSWFLAADFDETNWKSDALKFIDACRKKGIPAYLERSRSGDGGHVWIFFSQPYLAVRSRKLFISILEEAGAFSKFDKGSSFDRLFLNQDFLSGKGFGNLIALPLFKHCVEQGNSCFIDTQNFNPFADQWAYLKNIERVSALHLDELYHQLGNSIPNADLQHDGLSIVLDNQIRVNGNAINQPLINFLKEELNFANSEFIIRQKSGKPTFGIPRYFRLVSETEQEVILPRGFIGRLIRFAGKQASSINLLITEPNTDQSRFPFRQH</sequence>
<dbReference type="EMBL" id="SRMP02000052">
    <property type="protein sequence ID" value="MFN0293798.1"/>
    <property type="molecule type" value="Genomic_DNA"/>
</dbReference>
<gene>
    <name evidence="2" type="ORF">E5L68_020655</name>
</gene>
<dbReference type="InterPro" id="IPR054347">
    <property type="entry name" value="TOTE_primase"/>
</dbReference>
<dbReference type="Proteomes" id="UP001517367">
    <property type="component" value="Unassembled WGS sequence"/>
</dbReference>
<keyword evidence="3" id="KW-1185">Reference proteome</keyword>
<comment type="caution">
    <text evidence="2">The sequence shown here is derived from an EMBL/GenBank/DDBJ whole genome shotgun (WGS) entry which is preliminary data.</text>
</comment>
<protein>
    <submittedName>
        <fullName evidence="2">TOTE conflict system archaeo-eukaryotic primase domain-containing protein</fullName>
    </submittedName>
</protein>
<dbReference type="Pfam" id="PF22548">
    <property type="entry name" value="AEP-TOTE"/>
    <property type="match status" value="1"/>
</dbReference>
<proteinExistence type="predicted"/>
<evidence type="ECO:0000313" key="3">
    <source>
        <dbReference type="Proteomes" id="UP001517367"/>
    </source>
</evidence>
<accession>A0ABW9JN44</accession>
<feature type="domain" description="TOTE conflict system primase" evidence="1">
    <location>
        <begin position="3"/>
        <end position="231"/>
    </location>
</feature>